<accession>A0ABV8ABV2</accession>
<reference evidence="4" key="1">
    <citation type="journal article" date="2019" name="Int. J. Syst. Evol. Microbiol.">
        <title>The Global Catalogue of Microorganisms (GCM) 10K type strain sequencing project: providing services to taxonomists for standard genome sequencing and annotation.</title>
        <authorList>
            <consortium name="The Broad Institute Genomics Platform"/>
            <consortium name="The Broad Institute Genome Sequencing Center for Infectious Disease"/>
            <person name="Wu L."/>
            <person name="Ma J."/>
        </authorList>
    </citation>
    <scope>NUCLEOTIDE SEQUENCE [LARGE SCALE GENOMIC DNA]</scope>
    <source>
        <strain evidence="4">CCTCC AB 2013263</strain>
    </source>
</reference>
<protein>
    <submittedName>
        <fullName evidence="3">Uncharacterized protein</fullName>
    </submittedName>
</protein>
<feature type="compositionally biased region" description="Polar residues" evidence="1">
    <location>
        <begin position="40"/>
        <end position="50"/>
    </location>
</feature>
<comment type="caution">
    <text evidence="3">The sequence shown here is derived from an EMBL/GenBank/DDBJ whole genome shotgun (WGS) entry which is preliminary data.</text>
</comment>
<feature type="region of interest" description="Disordered" evidence="1">
    <location>
        <begin position="28"/>
        <end position="168"/>
    </location>
</feature>
<keyword evidence="4" id="KW-1185">Reference proteome</keyword>
<evidence type="ECO:0000313" key="3">
    <source>
        <dbReference type="EMBL" id="MFC3861662.1"/>
    </source>
</evidence>
<evidence type="ECO:0000256" key="1">
    <source>
        <dbReference type="SAM" id="MobiDB-lite"/>
    </source>
</evidence>
<feature type="compositionally biased region" description="Polar residues" evidence="1">
    <location>
        <begin position="154"/>
        <end position="168"/>
    </location>
</feature>
<evidence type="ECO:0000256" key="2">
    <source>
        <dbReference type="SAM" id="SignalP"/>
    </source>
</evidence>
<name>A0ABV8ABV2_9DEIO</name>
<dbReference type="PROSITE" id="PS51257">
    <property type="entry name" value="PROKAR_LIPOPROTEIN"/>
    <property type="match status" value="1"/>
</dbReference>
<dbReference type="EMBL" id="JBHRZF010000153">
    <property type="protein sequence ID" value="MFC3861662.1"/>
    <property type="molecule type" value="Genomic_DNA"/>
</dbReference>
<feature type="compositionally biased region" description="Polar residues" evidence="1">
    <location>
        <begin position="137"/>
        <end position="146"/>
    </location>
</feature>
<gene>
    <name evidence="3" type="ORF">ACFOPQ_12915</name>
</gene>
<keyword evidence="2" id="KW-0732">Signal</keyword>
<evidence type="ECO:0000313" key="4">
    <source>
        <dbReference type="Proteomes" id="UP001595748"/>
    </source>
</evidence>
<feature type="chain" id="PRO_5046752287" evidence="2">
    <location>
        <begin position="23"/>
        <end position="168"/>
    </location>
</feature>
<feature type="compositionally biased region" description="Low complexity" evidence="1">
    <location>
        <begin position="58"/>
        <end position="71"/>
    </location>
</feature>
<feature type="compositionally biased region" description="Pro residues" evidence="1">
    <location>
        <begin position="81"/>
        <end position="91"/>
    </location>
</feature>
<dbReference type="RefSeq" id="WP_380078781.1">
    <property type="nucleotide sequence ID" value="NZ_JBHRZF010000153.1"/>
</dbReference>
<proteinExistence type="predicted"/>
<sequence length="168" mass="17025">MRSKLIGTLLGLVLLACSAVIVMDQQGAFGNEPFPGTGSSGSAPANNDNPYNLPPSTEPSTPESSKPSTPAAPDPADIPVTEPPITEPPITEPQGETMFPENPKPDTTTPGPGNSTDAGSGTQAEPIFPENPAPDTTAPSTGTTEIPPSEAAPSGTNSTDNSGYQDLK</sequence>
<organism evidence="3 4">
    <name type="scientific">Deinococcus antarcticus</name>
    <dbReference type="NCBI Taxonomy" id="1298767"/>
    <lineage>
        <taxon>Bacteria</taxon>
        <taxon>Thermotogati</taxon>
        <taxon>Deinococcota</taxon>
        <taxon>Deinococci</taxon>
        <taxon>Deinococcales</taxon>
        <taxon>Deinococcaceae</taxon>
        <taxon>Deinococcus</taxon>
    </lineage>
</organism>
<feature type="compositionally biased region" description="Polar residues" evidence="1">
    <location>
        <begin position="105"/>
        <end position="123"/>
    </location>
</feature>
<feature type="signal peptide" evidence="2">
    <location>
        <begin position="1"/>
        <end position="22"/>
    </location>
</feature>
<dbReference type="Proteomes" id="UP001595748">
    <property type="component" value="Unassembled WGS sequence"/>
</dbReference>